<dbReference type="Proteomes" id="UP001258017">
    <property type="component" value="Unassembled WGS sequence"/>
</dbReference>
<evidence type="ECO:0000313" key="2">
    <source>
        <dbReference type="Proteomes" id="UP001258017"/>
    </source>
</evidence>
<organism evidence="1 2">
    <name type="scientific">Odynerus spinipes</name>
    <dbReference type="NCBI Taxonomy" id="1348599"/>
    <lineage>
        <taxon>Eukaryota</taxon>
        <taxon>Metazoa</taxon>
        <taxon>Ecdysozoa</taxon>
        <taxon>Arthropoda</taxon>
        <taxon>Hexapoda</taxon>
        <taxon>Insecta</taxon>
        <taxon>Pterygota</taxon>
        <taxon>Neoptera</taxon>
        <taxon>Endopterygota</taxon>
        <taxon>Hymenoptera</taxon>
        <taxon>Apocrita</taxon>
        <taxon>Aculeata</taxon>
        <taxon>Vespoidea</taxon>
        <taxon>Vespidae</taxon>
        <taxon>Eumeninae</taxon>
        <taxon>Odynerus</taxon>
    </lineage>
</organism>
<evidence type="ECO:0000313" key="1">
    <source>
        <dbReference type="EMBL" id="KAK2576086.1"/>
    </source>
</evidence>
<keyword evidence="2" id="KW-1185">Reference proteome</keyword>
<reference evidence="1" key="1">
    <citation type="submission" date="2021-08" db="EMBL/GenBank/DDBJ databases">
        <authorList>
            <person name="Misof B."/>
            <person name="Oliver O."/>
            <person name="Podsiadlowski L."/>
            <person name="Donath A."/>
            <person name="Peters R."/>
            <person name="Mayer C."/>
            <person name="Rust J."/>
            <person name="Gunkel S."/>
            <person name="Lesny P."/>
            <person name="Martin S."/>
            <person name="Oeyen J.P."/>
            <person name="Petersen M."/>
            <person name="Panagiotis P."/>
            <person name="Wilbrandt J."/>
            <person name="Tanja T."/>
        </authorList>
    </citation>
    <scope>NUCLEOTIDE SEQUENCE</scope>
    <source>
        <strain evidence="1">GBR_01_08_01A</strain>
        <tissue evidence="1">Thorax + abdomen</tissue>
    </source>
</reference>
<name>A0AAD9RAF8_9HYME</name>
<reference evidence="1" key="2">
    <citation type="journal article" date="2023" name="Commun. Biol.">
        <title>Intrasexual cuticular hydrocarbon dimorphism in a wasp sheds light on hydrocarbon biosynthesis genes in Hymenoptera.</title>
        <authorList>
            <person name="Moris V.C."/>
            <person name="Podsiadlowski L."/>
            <person name="Martin S."/>
            <person name="Oeyen J.P."/>
            <person name="Donath A."/>
            <person name="Petersen M."/>
            <person name="Wilbrandt J."/>
            <person name="Misof B."/>
            <person name="Liedtke D."/>
            <person name="Thamm M."/>
            <person name="Scheiner R."/>
            <person name="Schmitt T."/>
            <person name="Niehuis O."/>
        </authorList>
    </citation>
    <scope>NUCLEOTIDE SEQUENCE</scope>
    <source>
        <strain evidence="1">GBR_01_08_01A</strain>
    </source>
</reference>
<proteinExistence type="predicted"/>
<accession>A0AAD9RAF8</accession>
<dbReference type="EMBL" id="JAIFRP010004408">
    <property type="protein sequence ID" value="KAK2576086.1"/>
    <property type="molecule type" value="Genomic_DNA"/>
</dbReference>
<sequence length="71" mass="7580">MTTDHAGYTRHFVAVAIGRVAALLAATRGTLRCLSSGSRPASDLASLRSTLKIAYENISGCEKDREKQIDG</sequence>
<dbReference type="AlphaFoldDB" id="A0AAD9RAF8"/>
<comment type="caution">
    <text evidence="1">The sequence shown here is derived from an EMBL/GenBank/DDBJ whole genome shotgun (WGS) entry which is preliminary data.</text>
</comment>
<gene>
    <name evidence="1" type="ORF">KPH14_007421</name>
</gene>
<protein>
    <submittedName>
        <fullName evidence="1">Uncharacterized protein</fullName>
    </submittedName>
</protein>